<evidence type="ECO:0000256" key="4">
    <source>
        <dbReference type="ARBA" id="ARBA00022598"/>
    </source>
</evidence>
<dbReference type="SUPFAM" id="SSF55186">
    <property type="entry name" value="ThrRS/AlaRS common domain"/>
    <property type="match status" value="1"/>
</dbReference>
<dbReference type="InterPro" id="IPR018165">
    <property type="entry name" value="Ala-tRNA-synth_IIc_core"/>
</dbReference>
<dbReference type="STRING" id="1798525.A3G90_03485"/>
<reference evidence="11 12" key="1">
    <citation type="journal article" date="2016" name="Nat. Commun.">
        <title>Thousands of microbial genomes shed light on interconnected biogeochemical processes in an aquifer system.</title>
        <authorList>
            <person name="Anantharaman K."/>
            <person name="Brown C.T."/>
            <person name="Hug L.A."/>
            <person name="Sharon I."/>
            <person name="Castelle C.J."/>
            <person name="Probst A.J."/>
            <person name="Thomas B.C."/>
            <person name="Singh A."/>
            <person name="Wilkins M.J."/>
            <person name="Karaoz U."/>
            <person name="Brodie E.L."/>
            <person name="Williams K.H."/>
            <person name="Hubbard S.S."/>
            <person name="Banfield J.F."/>
        </authorList>
    </citation>
    <scope>NUCLEOTIDE SEQUENCE [LARGE SCALE GENOMIC DNA]</scope>
</reference>
<dbReference type="GO" id="GO:0000049">
    <property type="term" value="F:tRNA binding"/>
    <property type="evidence" value="ECO:0007669"/>
    <property type="project" value="UniProtKB-KW"/>
</dbReference>
<evidence type="ECO:0000313" key="11">
    <source>
        <dbReference type="EMBL" id="OGG85097.1"/>
    </source>
</evidence>
<dbReference type="FunFam" id="3.30.980.10:FF:000004">
    <property type="entry name" value="Alanine--tRNA ligase, cytoplasmic"/>
    <property type="match status" value="1"/>
</dbReference>
<dbReference type="SMART" id="SM00863">
    <property type="entry name" value="tRNA_SAD"/>
    <property type="match status" value="1"/>
</dbReference>
<dbReference type="Gene3D" id="3.30.980.10">
    <property type="entry name" value="Threonyl-trna Synthetase, Chain A, domain 2"/>
    <property type="match status" value="1"/>
</dbReference>
<accession>A0A1F6FGV6</accession>
<evidence type="ECO:0000256" key="9">
    <source>
        <dbReference type="ARBA" id="ARBA00023146"/>
    </source>
</evidence>
<dbReference type="GO" id="GO:0004813">
    <property type="term" value="F:alanine-tRNA ligase activity"/>
    <property type="evidence" value="ECO:0007669"/>
    <property type="project" value="UniProtKB-EC"/>
</dbReference>
<keyword evidence="3" id="KW-0820">tRNA-binding</keyword>
<organism evidence="11 12">
    <name type="scientific">Candidatus Kaiserbacteria bacterium RIFCSPLOWO2_12_FULL_45_26</name>
    <dbReference type="NCBI Taxonomy" id="1798525"/>
    <lineage>
        <taxon>Bacteria</taxon>
        <taxon>Candidatus Kaiseribacteriota</taxon>
    </lineage>
</organism>
<dbReference type="Gene3D" id="3.30.54.20">
    <property type="match status" value="1"/>
</dbReference>
<dbReference type="NCBIfam" id="NF002436">
    <property type="entry name" value="PRK01584.1"/>
    <property type="match status" value="1"/>
</dbReference>
<evidence type="ECO:0000256" key="2">
    <source>
        <dbReference type="ARBA" id="ARBA00013168"/>
    </source>
</evidence>
<dbReference type="GO" id="GO:0005829">
    <property type="term" value="C:cytosol"/>
    <property type="evidence" value="ECO:0007669"/>
    <property type="project" value="TreeGrafter"/>
</dbReference>
<dbReference type="GO" id="GO:0002161">
    <property type="term" value="F:aminoacyl-tRNA deacylase activity"/>
    <property type="evidence" value="ECO:0007669"/>
    <property type="project" value="TreeGrafter"/>
</dbReference>
<evidence type="ECO:0000256" key="8">
    <source>
        <dbReference type="ARBA" id="ARBA00022917"/>
    </source>
</evidence>
<dbReference type="EMBL" id="MFMM01000001">
    <property type="protein sequence ID" value="OGG85097.1"/>
    <property type="molecule type" value="Genomic_DNA"/>
</dbReference>
<dbReference type="InterPro" id="IPR018164">
    <property type="entry name" value="Ala-tRNA-synth_IIc_N"/>
</dbReference>
<dbReference type="Pfam" id="PF01411">
    <property type="entry name" value="tRNA-synt_2c"/>
    <property type="match status" value="1"/>
</dbReference>
<keyword evidence="9" id="KW-0030">Aminoacyl-tRNA synthetase</keyword>
<evidence type="ECO:0000256" key="6">
    <source>
        <dbReference type="ARBA" id="ARBA00022840"/>
    </source>
</evidence>
<dbReference type="GO" id="GO:0006419">
    <property type="term" value="P:alanyl-tRNA aminoacylation"/>
    <property type="evidence" value="ECO:0007669"/>
    <property type="project" value="InterPro"/>
</dbReference>
<evidence type="ECO:0000256" key="3">
    <source>
        <dbReference type="ARBA" id="ARBA00022555"/>
    </source>
</evidence>
<dbReference type="SUPFAM" id="SSF55681">
    <property type="entry name" value="Class II aaRS and biotin synthetases"/>
    <property type="match status" value="1"/>
</dbReference>
<dbReference type="AlphaFoldDB" id="A0A1F6FGV6"/>
<dbReference type="GO" id="GO:0005524">
    <property type="term" value="F:ATP binding"/>
    <property type="evidence" value="ECO:0007669"/>
    <property type="project" value="UniProtKB-KW"/>
</dbReference>
<keyword evidence="8" id="KW-0648">Protein biosynthesis</keyword>
<dbReference type="InterPro" id="IPR045864">
    <property type="entry name" value="aa-tRNA-synth_II/BPL/LPL"/>
</dbReference>
<dbReference type="InterPro" id="IPR050058">
    <property type="entry name" value="Ala-tRNA_ligase"/>
</dbReference>
<dbReference type="SUPFAM" id="SSF101353">
    <property type="entry name" value="Putative anticodon-binding domain of alanyl-tRNA synthetase (AlaRS)"/>
    <property type="match status" value="1"/>
</dbReference>
<dbReference type="PANTHER" id="PTHR11777">
    <property type="entry name" value="ALANYL-TRNA SYNTHETASE"/>
    <property type="match status" value="1"/>
</dbReference>
<dbReference type="InterPro" id="IPR018162">
    <property type="entry name" value="Ala-tRNA-ligase_IIc_anticod-bd"/>
</dbReference>
<gene>
    <name evidence="11" type="ORF">A3G90_03485</name>
</gene>
<dbReference type="InterPro" id="IPR018163">
    <property type="entry name" value="Thr/Ala-tRNA-synth_IIc_edit"/>
</dbReference>
<name>A0A1F6FGV6_9BACT</name>
<comment type="similarity">
    <text evidence="1">Belongs to the class-II aminoacyl-tRNA synthetase family.</text>
</comment>
<evidence type="ECO:0000256" key="7">
    <source>
        <dbReference type="ARBA" id="ARBA00022884"/>
    </source>
</evidence>
<keyword evidence="5" id="KW-0547">Nucleotide-binding</keyword>
<evidence type="ECO:0000259" key="10">
    <source>
        <dbReference type="PROSITE" id="PS50860"/>
    </source>
</evidence>
<sequence length="648" mass="72098">MGGNEIRTKYLEFMKNNGHAVIPSSALVPENDPTTLFTGSGMQPLIPYLMGQKHPMGVRLTDSQKCFRANDIEEVGDNRHTTFFEMLGNWSLGDYFKREQLRFFFTYMVDEVGLDPNKIYVTVFAGDESLGIPRDDESVAIWKELFAERGIEAKDVFIGSEEDGYQVGMQGGRIFYYDAAKNWWSRSGKPVNMPAGEIGGPDSEVFYDFGPEHATHPVFGKQAAHPNSDSGQFLEIGNSVFIEYIKQPDGSFTKLPQSNVDFGGGLERIAAAKNGDPDVFKVDLLRNVVSHIERLSGKTYADNLTAFRVITDHIRGAVFLISDGIMPGNADQEYFVRRLLRRAVRFADQLGIPAGKFAEIATSVITTYSAQYPVLAEKQGAITEAIAREEEQFRKTLESGLKQFNKISLQVHVTSTEIDGKRIIDRSVPPTTKQAISAQNAFDLYTTYGFPIELTEEIAAERGLIVERAGFEKLMEEHKSASRAGAEQKFKGGLADSSEKVIELHTATHLMLAGLQKELGGHIHQAGSNITAERLRYDFTHGEKVEREILDRVEAFVNNAIKIGGEVTIEMMSKDKAQTDATIEASFWDRYPDEVKVYTMTGSDGTVFSRELCGGPHVERLENINGTFKITKEESSSAGVRRIKAILE</sequence>
<evidence type="ECO:0000313" key="12">
    <source>
        <dbReference type="Proteomes" id="UP000177325"/>
    </source>
</evidence>
<dbReference type="EC" id="6.1.1.7" evidence="2"/>
<dbReference type="PANTHER" id="PTHR11777:SF9">
    <property type="entry name" value="ALANINE--TRNA LIGASE, CYTOPLASMIC"/>
    <property type="match status" value="1"/>
</dbReference>
<dbReference type="Proteomes" id="UP000177325">
    <property type="component" value="Unassembled WGS sequence"/>
</dbReference>
<feature type="domain" description="Alanyl-transfer RNA synthetases family profile" evidence="10">
    <location>
        <begin position="1"/>
        <end position="648"/>
    </location>
</feature>
<keyword evidence="4" id="KW-0436">Ligase</keyword>
<comment type="caution">
    <text evidence="11">The sequence shown here is derived from an EMBL/GenBank/DDBJ whole genome shotgun (WGS) entry which is preliminary data.</text>
</comment>
<evidence type="ECO:0000256" key="1">
    <source>
        <dbReference type="ARBA" id="ARBA00008226"/>
    </source>
</evidence>
<dbReference type="PRINTS" id="PR00980">
    <property type="entry name" value="TRNASYNTHALA"/>
</dbReference>
<dbReference type="InterPro" id="IPR012947">
    <property type="entry name" value="tRNA_SAD"/>
</dbReference>
<dbReference type="CDD" id="cd00673">
    <property type="entry name" value="AlaRS_core"/>
    <property type="match status" value="1"/>
</dbReference>
<keyword evidence="6" id="KW-0067">ATP-binding</keyword>
<dbReference type="Pfam" id="PF07973">
    <property type="entry name" value="tRNA_SAD"/>
    <property type="match status" value="1"/>
</dbReference>
<protein>
    <recommendedName>
        <fullName evidence="2">alanine--tRNA ligase</fullName>
        <ecNumber evidence="2">6.1.1.7</ecNumber>
    </recommendedName>
</protein>
<proteinExistence type="inferred from homology"/>
<dbReference type="PROSITE" id="PS50860">
    <property type="entry name" value="AA_TRNA_LIGASE_II_ALA"/>
    <property type="match status" value="1"/>
</dbReference>
<keyword evidence="7" id="KW-0694">RNA-binding</keyword>
<evidence type="ECO:0000256" key="5">
    <source>
        <dbReference type="ARBA" id="ARBA00022741"/>
    </source>
</evidence>
<dbReference type="InterPro" id="IPR002318">
    <property type="entry name" value="Ala-tRNA-lgiase_IIc"/>
</dbReference>
<dbReference type="Gene3D" id="3.30.930.10">
    <property type="entry name" value="Bira Bifunctional Protein, Domain 2"/>
    <property type="match status" value="1"/>
</dbReference>